<reference evidence="2" key="1">
    <citation type="submission" date="2024-05" db="EMBL/GenBank/DDBJ databases">
        <title>Alkalihalobacillus sp. strain MEB203 novel alkaliphilic bacterium from Lonar Lake, India.</title>
        <authorList>
            <person name="Joshi A."/>
            <person name="Thite S."/>
            <person name="Mengade P."/>
        </authorList>
    </citation>
    <scope>NUCLEOTIDE SEQUENCE</scope>
    <source>
        <strain evidence="2">MEB 203</strain>
    </source>
</reference>
<evidence type="ECO:0000313" key="3">
    <source>
        <dbReference type="Proteomes" id="UP001148125"/>
    </source>
</evidence>
<evidence type="ECO:0000313" key="2">
    <source>
        <dbReference type="EMBL" id="MDE5414888.1"/>
    </source>
</evidence>
<proteinExistence type="predicted"/>
<gene>
    <name evidence="2" type="ORF">N7Z68_16125</name>
</gene>
<sequence>MKKENIAANKPTLTDTPNKEEYSIRSDVSSYTPQDSNPYYAGDSVNEHKEQEEANQGIAGDEIKQQNENL</sequence>
<feature type="compositionally biased region" description="Polar residues" evidence="1">
    <location>
        <begin position="26"/>
        <end position="37"/>
    </location>
</feature>
<name>A0ABT5VHG3_9BACI</name>
<feature type="compositionally biased region" description="Basic and acidic residues" evidence="1">
    <location>
        <begin position="61"/>
        <end position="70"/>
    </location>
</feature>
<dbReference type="RefSeq" id="WP_275119498.1">
    <property type="nucleotide sequence ID" value="NZ_JAOTPO010000012.1"/>
</dbReference>
<dbReference type="EMBL" id="JAOTPO010000012">
    <property type="protein sequence ID" value="MDE5414888.1"/>
    <property type="molecule type" value="Genomic_DNA"/>
</dbReference>
<accession>A0ABT5VHG3</accession>
<evidence type="ECO:0008006" key="4">
    <source>
        <dbReference type="Google" id="ProtNLM"/>
    </source>
</evidence>
<evidence type="ECO:0000256" key="1">
    <source>
        <dbReference type="SAM" id="MobiDB-lite"/>
    </source>
</evidence>
<protein>
    <recommendedName>
        <fullName evidence="4">DUF4025 domain-containing protein</fullName>
    </recommendedName>
</protein>
<organism evidence="2 3">
    <name type="scientific">Alkalihalobacterium chitinilyticum</name>
    <dbReference type="NCBI Taxonomy" id="2980103"/>
    <lineage>
        <taxon>Bacteria</taxon>
        <taxon>Bacillati</taxon>
        <taxon>Bacillota</taxon>
        <taxon>Bacilli</taxon>
        <taxon>Bacillales</taxon>
        <taxon>Bacillaceae</taxon>
        <taxon>Alkalihalobacterium</taxon>
    </lineage>
</organism>
<comment type="caution">
    <text evidence="2">The sequence shown here is derived from an EMBL/GenBank/DDBJ whole genome shotgun (WGS) entry which is preliminary data.</text>
</comment>
<feature type="region of interest" description="Disordered" evidence="1">
    <location>
        <begin position="1"/>
        <end position="70"/>
    </location>
</feature>
<dbReference type="Proteomes" id="UP001148125">
    <property type="component" value="Unassembled WGS sequence"/>
</dbReference>
<keyword evidence="3" id="KW-1185">Reference proteome</keyword>